<comment type="caution">
    <text evidence="1">The sequence shown here is derived from an EMBL/GenBank/DDBJ whole genome shotgun (WGS) entry which is preliminary data.</text>
</comment>
<name>A0A502HTW6_9PSED</name>
<dbReference type="Proteomes" id="UP000317933">
    <property type="component" value="Unassembled WGS sequence"/>
</dbReference>
<reference evidence="1 2" key="1">
    <citation type="journal article" date="2019" name="Environ. Microbiol.">
        <title>Species interactions and distinct microbial communities in high Arctic permafrost affected cryosols are associated with the CH4 and CO2 gas fluxes.</title>
        <authorList>
            <person name="Altshuler I."/>
            <person name="Hamel J."/>
            <person name="Turney S."/>
            <person name="Magnuson E."/>
            <person name="Levesque R."/>
            <person name="Greer C."/>
            <person name="Whyte L.G."/>
        </authorList>
    </citation>
    <scope>NUCLEOTIDE SEQUENCE [LARGE SCALE GENOMIC DNA]</scope>
    <source>
        <strain evidence="1 2">E3</strain>
    </source>
</reference>
<dbReference type="EMBL" id="RCZE01000005">
    <property type="protein sequence ID" value="TPG78269.1"/>
    <property type="molecule type" value="Genomic_DNA"/>
</dbReference>
<proteinExistence type="predicted"/>
<sequence length="261" mass="27900">MAACALLLQASGTLAQEQSRAELAKKLSNPIADLISMPVQYNHLRGLGPNNADVNVTNIQPVIPIHLDAQTNIISRTIVPIINFDSPAPGVNGQSGIGDVLQSFFYSPVAEADGWVWGVGAAINAPTANKQELGSGKWSAGPTAVVLKQHDGWTYGILANKLNSFAGQSNRDYVDSTFVQPFLTYTTKTYTTFGINTESTYNAHDGATEGWTSPVNLTVAQLAKIAGKPVQFEIGYTKYVTNPTDTPTDGFRVAVTLLMPD</sequence>
<gene>
    <name evidence="1" type="ORF">EAH78_11830</name>
</gene>
<evidence type="ECO:0000313" key="1">
    <source>
        <dbReference type="EMBL" id="TPG78269.1"/>
    </source>
</evidence>
<dbReference type="AlphaFoldDB" id="A0A502HTW6"/>
<evidence type="ECO:0000313" key="2">
    <source>
        <dbReference type="Proteomes" id="UP000317933"/>
    </source>
</evidence>
<accession>A0A502HTW6</accession>
<protein>
    <submittedName>
        <fullName evidence="1">Transporter</fullName>
    </submittedName>
</protein>
<organism evidence="1 2">
    <name type="scientific">Pseudomonas arsenicoxydans</name>
    <dbReference type="NCBI Taxonomy" id="702115"/>
    <lineage>
        <taxon>Bacteria</taxon>
        <taxon>Pseudomonadati</taxon>
        <taxon>Pseudomonadota</taxon>
        <taxon>Gammaproteobacteria</taxon>
        <taxon>Pseudomonadales</taxon>
        <taxon>Pseudomonadaceae</taxon>
        <taxon>Pseudomonas</taxon>
    </lineage>
</organism>